<keyword evidence="1 4" id="KW-0378">Hydrolase</keyword>
<dbReference type="GO" id="GO:0016787">
    <property type="term" value="F:hydrolase activity"/>
    <property type="evidence" value="ECO:0007669"/>
    <property type="project" value="UniProtKB-UniRule"/>
</dbReference>
<dbReference type="EMBL" id="LNYH01000026">
    <property type="protein sequence ID" value="KTD30700.1"/>
    <property type="molecule type" value="Genomic_DNA"/>
</dbReference>
<keyword evidence="2 4" id="KW-0442">Lipid degradation</keyword>
<dbReference type="Pfam" id="PF01734">
    <property type="entry name" value="Patatin"/>
    <property type="match status" value="1"/>
</dbReference>
<dbReference type="InterPro" id="IPR050301">
    <property type="entry name" value="NTE"/>
</dbReference>
<dbReference type="InterPro" id="IPR002641">
    <property type="entry name" value="PNPLA_dom"/>
</dbReference>
<dbReference type="GO" id="GO:0016042">
    <property type="term" value="P:lipid catabolic process"/>
    <property type="evidence" value="ECO:0007669"/>
    <property type="project" value="UniProtKB-UniRule"/>
</dbReference>
<reference evidence="6 7" key="1">
    <citation type="submission" date="2015-11" db="EMBL/GenBank/DDBJ databases">
        <title>Genomic analysis of 38 Legionella species identifies large and diverse effector repertoires.</title>
        <authorList>
            <person name="Burstein D."/>
            <person name="Amaro F."/>
            <person name="Zusman T."/>
            <person name="Lifshitz Z."/>
            <person name="Cohen O."/>
            <person name="Gilbert J.A."/>
            <person name="Pupko T."/>
            <person name="Shuman H.A."/>
            <person name="Segal G."/>
        </authorList>
    </citation>
    <scope>NUCLEOTIDE SEQUENCE [LARGE SCALE GENOMIC DNA]</scope>
    <source>
        <strain evidence="6 7">Bercovier 4</strain>
    </source>
</reference>
<gene>
    <name evidence="6" type="ORF">Lisr_0686</name>
</gene>
<evidence type="ECO:0000256" key="3">
    <source>
        <dbReference type="ARBA" id="ARBA00023098"/>
    </source>
</evidence>
<evidence type="ECO:0000313" key="6">
    <source>
        <dbReference type="EMBL" id="KTD30700.1"/>
    </source>
</evidence>
<evidence type="ECO:0000256" key="2">
    <source>
        <dbReference type="ARBA" id="ARBA00022963"/>
    </source>
</evidence>
<dbReference type="Proteomes" id="UP000054761">
    <property type="component" value="Unassembled WGS sequence"/>
</dbReference>
<comment type="caution">
    <text evidence="6">The sequence shown here is derived from an EMBL/GenBank/DDBJ whole genome shotgun (WGS) entry which is preliminary data.</text>
</comment>
<dbReference type="AlphaFoldDB" id="A0A0W0WEF4"/>
<organism evidence="6 7">
    <name type="scientific">Legionella israelensis</name>
    <dbReference type="NCBI Taxonomy" id="454"/>
    <lineage>
        <taxon>Bacteria</taxon>
        <taxon>Pseudomonadati</taxon>
        <taxon>Pseudomonadota</taxon>
        <taxon>Gammaproteobacteria</taxon>
        <taxon>Legionellales</taxon>
        <taxon>Legionellaceae</taxon>
        <taxon>Legionella</taxon>
    </lineage>
</organism>
<accession>A0A0W0WEF4</accession>
<dbReference type="SUPFAM" id="SSF52151">
    <property type="entry name" value="FabD/lysophospholipase-like"/>
    <property type="match status" value="1"/>
</dbReference>
<proteinExistence type="predicted"/>
<feature type="short sequence motif" description="GXSXG" evidence="4">
    <location>
        <begin position="58"/>
        <end position="62"/>
    </location>
</feature>
<evidence type="ECO:0000256" key="1">
    <source>
        <dbReference type="ARBA" id="ARBA00022801"/>
    </source>
</evidence>
<dbReference type="PATRIC" id="fig|454.4.peg.734"/>
<comment type="caution">
    <text evidence="4">Lacks conserved residue(s) required for the propagation of feature annotation.</text>
</comment>
<keyword evidence="3 4" id="KW-0443">Lipid metabolism</keyword>
<evidence type="ECO:0000256" key="4">
    <source>
        <dbReference type="PROSITE-ProRule" id="PRU01161"/>
    </source>
</evidence>
<dbReference type="STRING" id="454.Lisr_0686"/>
<protein>
    <submittedName>
        <fullName evidence="6">Alpha-beta hydrolase family transporter esterase</fullName>
    </submittedName>
</protein>
<dbReference type="PANTHER" id="PTHR14226:SF57">
    <property type="entry name" value="BLR7027 PROTEIN"/>
    <property type="match status" value="1"/>
</dbReference>
<feature type="domain" description="PNPLA" evidence="5">
    <location>
        <begin position="23"/>
        <end position="233"/>
    </location>
</feature>
<keyword evidence="7" id="KW-1185">Reference proteome</keyword>
<dbReference type="PANTHER" id="PTHR14226">
    <property type="entry name" value="NEUROPATHY TARGET ESTERASE/SWISS CHEESE D.MELANOGASTER"/>
    <property type="match status" value="1"/>
</dbReference>
<sequence length="386" mass="43337">MACKQIIFLIFHSKILEMTKIALYLAGGGARGAYQAGVLKAISTILSSKQIPFNILTGASVGSINTAVLAENALDFFAGVNKLTELWGDITCPQIFKTSNYALSKTVIRNMSSMLFKQRLLGHILDTSPLRVFLNNVIDFVNVGSAIKNKHLEMIEIISSCYETQKTISFYQHHAEDFADWNHPLHSSQRVNLEMEYFLASTALPLFFPPSKIDGFHYGDGHLGLEAPLRGAIHCQVDKVLVIGNRQLKKDEADKLRDGDIDFSRVLSGMINGLFLDNLDRDIEMINHMNNIARLLPREKQQQSPWRIVEILHLRPSVDIAAIAQSHYNSIPMLLRLLLNFLGAKRHSGDLLSFLLFEKEFTRELIKLGFNDTMAVQDSVSTFFAA</sequence>
<dbReference type="Gene3D" id="3.40.1090.10">
    <property type="entry name" value="Cytosolic phospholipase A2 catalytic domain"/>
    <property type="match status" value="1"/>
</dbReference>
<evidence type="ECO:0000313" key="7">
    <source>
        <dbReference type="Proteomes" id="UP000054761"/>
    </source>
</evidence>
<dbReference type="PROSITE" id="PS51635">
    <property type="entry name" value="PNPLA"/>
    <property type="match status" value="1"/>
</dbReference>
<name>A0A0W0WEF4_9GAMM</name>
<feature type="active site" description="Nucleophile" evidence="4">
    <location>
        <position position="60"/>
    </location>
</feature>
<dbReference type="InterPro" id="IPR016035">
    <property type="entry name" value="Acyl_Trfase/lysoPLipase"/>
</dbReference>
<evidence type="ECO:0000259" key="5">
    <source>
        <dbReference type="PROSITE" id="PS51635"/>
    </source>
</evidence>
<feature type="short sequence motif" description="GXGXXG" evidence="4">
    <location>
        <begin position="27"/>
        <end position="32"/>
    </location>
</feature>
<feature type="active site" description="Proton acceptor" evidence="4">
    <location>
        <position position="220"/>
    </location>
</feature>